<evidence type="ECO:0000313" key="3">
    <source>
        <dbReference type="Proteomes" id="UP000748308"/>
    </source>
</evidence>
<accession>A0A937XBK6</accession>
<reference evidence="2" key="1">
    <citation type="submission" date="2019-03" db="EMBL/GenBank/DDBJ databases">
        <title>Lake Tanganyika Metagenome-Assembled Genomes (MAGs).</title>
        <authorList>
            <person name="Tran P."/>
        </authorList>
    </citation>
    <scope>NUCLEOTIDE SEQUENCE</scope>
    <source>
        <strain evidence="2">M_DeepCast_400m_m2_100</strain>
    </source>
</reference>
<protein>
    <submittedName>
        <fullName evidence="2">Glutamate mutase L</fullName>
    </submittedName>
</protein>
<dbReference type="AlphaFoldDB" id="A0A937XBK6"/>
<dbReference type="Proteomes" id="UP000748308">
    <property type="component" value="Unassembled WGS sequence"/>
</dbReference>
<proteinExistence type="predicted"/>
<organism evidence="2 3">
    <name type="scientific">Eiseniibacteriota bacterium</name>
    <dbReference type="NCBI Taxonomy" id="2212470"/>
    <lineage>
        <taxon>Bacteria</taxon>
        <taxon>Candidatus Eiseniibacteriota</taxon>
    </lineage>
</organism>
<feature type="region of interest" description="Disordered" evidence="1">
    <location>
        <begin position="487"/>
        <end position="511"/>
    </location>
</feature>
<evidence type="ECO:0000313" key="2">
    <source>
        <dbReference type="EMBL" id="MBM3317917.1"/>
    </source>
</evidence>
<feature type="non-terminal residue" evidence="2">
    <location>
        <position position="511"/>
    </location>
</feature>
<dbReference type="Pfam" id="PF13941">
    <property type="entry name" value="MutL"/>
    <property type="match status" value="1"/>
</dbReference>
<gene>
    <name evidence="2" type="ORF">FJY75_08685</name>
</gene>
<sequence length="511" mass="54825">MTGSPSLQSDAICIVDVGSTTTKAILFRRDEAWRCERYEAPTTVEKPEEDVIIGVRRALAGLAERSGRALLRDGRPLPPFLCTSSAGGGLAMVVTGLVREVTTRSAERVALGAGAILLDVIAMDDGRTPYEKIEALRRLRPDMVLLAGGFDGEALSGPVFLAELIREAGLRPKLSAAARLPVIYAGNANAREFARRTLGDEFHFHAVPNLRPASEREHLEPAREAIHEVFMEHVMSQAPGYEALKACVTAPILPTPAAFAGILALASREMNQRILAVDIGGATTDVFTAHGGHVLRTVSANLGMSYSILEVARRGGLEAIRELIRADGAAGGIGAAELWDEIGAKHLRPTRLPADERQREIERAVGAVAIREAVREHLQVLRGVGLSRAREELHLDRFGPRPRRRSVEGTLTLEGYDLVIGSGGLLSHSPRAAAARILADALRPRRKTELAVDSAFMFPHLGALARLDPPLALRLFRELGLVRLAGAEEPPPGEDPRPARGEGPAGGAGWA</sequence>
<dbReference type="InterPro" id="IPR006230">
    <property type="entry name" value="MutL"/>
</dbReference>
<comment type="caution">
    <text evidence="2">The sequence shown here is derived from an EMBL/GenBank/DDBJ whole genome shotgun (WGS) entry which is preliminary data.</text>
</comment>
<name>A0A937XBK6_UNCEI</name>
<dbReference type="EMBL" id="VGIY01000217">
    <property type="protein sequence ID" value="MBM3317917.1"/>
    <property type="molecule type" value="Genomic_DNA"/>
</dbReference>
<evidence type="ECO:0000256" key="1">
    <source>
        <dbReference type="SAM" id="MobiDB-lite"/>
    </source>
</evidence>